<evidence type="ECO:0000313" key="2">
    <source>
        <dbReference type="EMBL" id="MPC87364.1"/>
    </source>
</evidence>
<dbReference type="Proteomes" id="UP000324222">
    <property type="component" value="Unassembled WGS sequence"/>
</dbReference>
<organism evidence="2 3">
    <name type="scientific">Portunus trituberculatus</name>
    <name type="common">Swimming crab</name>
    <name type="synonym">Neptunus trituberculatus</name>
    <dbReference type="NCBI Taxonomy" id="210409"/>
    <lineage>
        <taxon>Eukaryota</taxon>
        <taxon>Metazoa</taxon>
        <taxon>Ecdysozoa</taxon>
        <taxon>Arthropoda</taxon>
        <taxon>Crustacea</taxon>
        <taxon>Multicrustacea</taxon>
        <taxon>Malacostraca</taxon>
        <taxon>Eumalacostraca</taxon>
        <taxon>Eucarida</taxon>
        <taxon>Decapoda</taxon>
        <taxon>Pleocyemata</taxon>
        <taxon>Brachyura</taxon>
        <taxon>Eubrachyura</taxon>
        <taxon>Portunoidea</taxon>
        <taxon>Portunidae</taxon>
        <taxon>Portuninae</taxon>
        <taxon>Portunus</taxon>
    </lineage>
</organism>
<evidence type="ECO:0000256" key="1">
    <source>
        <dbReference type="SAM" id="MobiDB-lite"/>
    </source>
</evidence>
<comment type="caution">
    <text evidence="2">The sequence shown here is derived from an EMBL/GenBank/DDBJ whole genome shotgun (WGS) entry which is preliminary data.</text>
</comment>
<feature type="region of interest" description="Disordered" evidence="1">
    <location>
        <begin position="54"/>
        <end position="76"/>
    </location>
</feature>
<keyword evidence="3" id="KW-1185">Reference proteome</keyword>
<dbReference type="AlphaFoldDB" id="A0A5B7J4B5"/>
<protein>
    <submittedName>
        <fullName evidence="2">Uncharacterized protein</fullName>
    </submittedName>
</protein>
<proteinExistence type="predicted"/>
<gene>
    <name evidence="2" type="ORF">E2C01_082225</name>
</gene>
<name>A0A5B7J4B5_PORTR</name>
<evidence type="ECO:0000313" key="3">
    <source>
        <dbReference type="Proteomes" id="UP000324222"/>
    </source>
</evidence>
<reference evidence="2 3" key="1">
    <citation type="submission" date="2019-05" db="EMBL/GenBank/DDBJ databases">
        <title>Another draft genome of Portunus trituberculatus and its Hox gene families provides insights of decapod evolution.</title>
        <authorList>
            <person name="Jeong J.-H."/>
            <person name="Song I."/>
            <person name="Kim S."/>
            <person name="Choi T."/>
            <person name="Kim D."/>
            <person name="Ryu S."/>
            <person name="Kim W."/>
        </authorList>
    </citation>
    <scope>NUCLEOTIDE SEQUENCE [LARGE SCALE GENOMIC DNA]</scope>
    <source>
        <tissue evidence="2">Muscle</tissue>
    </source>
</reference>
<sequence>MVVVSMAVVCIVSVYVPDNLLYGVGGGETVVFSSPPPPPPPPPPSFTFLLTPALPTPPLPPSVHGDSGKEGGGGRRPVFVMSSHQTFYLTQLGRRPSTTLPDPPPHPTPLLLLQYYN</sequence>
<dbReference type="EMBL" id="VSRR010074274">
    <property type="protein sequence ID" value="MPC87364.1"/>
    <property type="molecule type" value="Genomic_DNA"/>
</dbReference>
<accession>A0A5B7J4B5</accession>